<keyword evidence="3" id="KW-0813">Transport</keyword>
<keyword evidence="6 8" id="KW-1133">Transmembrane helix</keyword>
<feature type="transmembrane region" description="Helical" evidence="8">
    <location>
        <begin position="231"/>
        <end position="259"/>
    </location>
</feature>
<comment type="similarity">
    <text evidence="2">Belongs to the binding-protein-dependent transport system permease family. FecCD subfamily.</text>
</comment>
<dbReference type="PANTHER" id="PTHR30472:SF19">
    <property type="entry name" value="PETROBACTIN IMPORT SYSTEM PERMEASE PROTEIN YCLO"/>
    <property type="match status" value="1"/>
</dbReference>
<keyword evidence="5 8" id="KW-0812">Transmembrane</keyword>
<evidence type="ECO:0000313" key="16">
    <source>
        <dbReference type="Proteomes" id="UP000093122"/>
    </source>
</evidence>
<dbReference type="RefSeq" id="WP_000588576.1">
    <property type="nucleotide sequence ID" value="NZ_AP018935.1"/>
</dbReference>
<dbReference type="EMBL" id="LCVB01000013">
    <property type="protein sequence ID" value="KLJ30592.1"/>
    <property type="molecule type" value="Genomic_DNA"/>
</dbReference>
<feature type="transmembrane region" description="Helical" evidence="8">
    <location>
        <begin position="271"/>
        <end position="291"/>
    </location>
</feature>
<protein>
    <submittedName>
        <fullName evidence="9">Iron ABC transporter permease</fullName>
    </submittedName>
    <submittedName>
        <fullName evidence="10">Iron chelate uptake ABC transporter family permease subunit</fullName>
    </submittedName>
    <submittedName>
        <fullName evidence="13">Uncharacterized iron compound ABC uptake transporter, permease protein</fullName>
    </submittedName>
</protein>
<evidence type="ECO:0000256" key="3">
    <source>
        <dbReference type="ARBA" id="ARBA00022448"/>
    </source>
</evidence>
<sequence length="324" mass="36550">MIKDLEIPKLLILLILLIAAIILFLIYGIPTDANEFLIIYILKTRYQKLIALILVGICIGSSSLIFQTLTNNRLLTPSIIGLDSLYILIQTGLMYLIGAQRVIKFSSFSSFLLSLLLMVGFAYLLFTILFRNKKQSLYFVLLAGLIFNTLFSSISSFIQAIMDPNDFMILQNQLFASFNAINTKILWISFIIIVVSFVINWPFIKELDVLLLGKENAISLGISYQKLTTRFFLWLALMVAIATALVGPITFLGLLVAHITYHSFHTFRHQILVPIAIVICIFTLVLGQHLVQNLLHLTVQLSVLLNLIGGSYFIFTLIKGRKNL</sequence>
<reference evidence="14 19" key="5">
    <citation type="submission" date="2018-12" db="EMBL/GenBank/DDBJ databases">
        <authorList>
            <consortium name="Pathogen Informatics"/>
        </authorList>
    </citation>
    <scope>NUCLEOTIDE SEQUENCE [LARGE SCALE GENOMIC DNA]</scope>
    <source>
        <strain evidence="14 19">NCTC8184</strain>
    </source>
</reference>
<dbReference type="InterPro" id="IPR000522">
    <property type="entry name" value="ABC_transptr_permease_BtuC"/>
</dbReference>
<evidence type="ECO:0000256" key="6">
    <source>
        <dbReference type="ARBA" id="ARBA00022989"/>
    </source>
</evidence>
<evidence type="ECO:0000313" key="11">
    <source>
        <dbReference type="EMBL" id="OCM70763.1"/>
    </source>
</evidence>
<dbReference type="Proteomes" id="UP000256718">
    <property type="component" value="Unassembled WGS sequence"/>
</dbReference>
<dbReference type="Proteomes" id="UP000035174">
    <property type="component" value="Unassembled WGS sequence"/>
</dbReference>
<evidence type="ECO:0000313" key="15">
    <source>
        <dbReference type="Proteomes" id="UP000035174"/>
    </source>
</evidence>
<evidence type="ECO:0000313" key="19">
    <source>
        <dbReference type="Proteomes" id="UP000268870"/>
    </source>
</evidence>
<evidence type="ECO:0000313" key="13">
    <source>
        <dbReference type="EMBL" id="SUN15020.1"/>
    </source>
</evidence>
<dbReference type="InterPro" id="IPR037294">
    <property type="entry name" value="ABC_BtuC-like"/>
</dbReference>
<evidence type="ECO:0000256" key="1">
    <source>
        <dbReference type="ARBA" id="ARBA00004651"/>
    </source>
</evidence>
<evidence type="ECO:0000313" key="12">
    <source>
        <dbReference type="EMBL" id="RDY79808.1"/>
    </source>
</evidence>
<reference evidence="9 15" key="1">
    <citation type="journal article" date="2015" name="PLoS ONE">
        <title>Genomic analysis reveals the molecular basis for capsule loss in the group B streptococcus population.</title>
        <authorList>
            <consortium name="DEVANI Consortium"/>
            <person name="Rosini R."/>
            <person name="Campisi E."/>
            <person name="De Chiara M."/>
            <person name="Tettelin H."/>
            <person name="Rinaudo D."/>
            <person name="Toniolo C."/>
            <person name="Metruccio M."/>
            <person name="Guidotti S."/>
            <person name="Sorensen U.B."/>
            <person name="Kilian M."/>
            <person name="Ramirez M."/>
            <person name="Janulczyk R."/>
            <person name="Donati C."/>
            <person name="Grandi G."/>
            <person name="Margarit I."/>
        </authorList>
    </citation>
    <scope>NUCLEOTIDE SEQUENCE [LARGE SCALE GENOMIC DNA]</scope>
    <source>
        <strain evidence="9 15">ES-PW-063</strain>
    </source>
</reference>
<reference evidence="11 16" key="2">
    <citation type="journal article" date="2016" name="Sci. Rep.">
        <title>Serotype IV Streptococcus agalactiae ST-452 has arisen from large genomic recombination events between CC23 and the hypervirulent CC17 lineages.</title>
        <authorList>
            <person name="Campisi E."/>
            <person name="Rinaudo C.D."/>
            <person name="Donati C."/>
            <person name="Barucco M."/>
            <person name="Torricelli G."/>
            <person name="Edwards M.S."/>
            <person name="Baker C.J."/>
            <person name="Margarit I."/>
            <person name="Rosini R."/>
        </authorList>
    </citation>
    <scope>NUCLEOTIDE SEQUENCE [LARGE SCALE GENOMIC DNA]</scope>
    <source>
        <strain evidence="11 16">CZ-PW-140</strain>
    </source>
</reference>
<dbReference type="EMBL" id="MAWT01000043">
    <property type="protein sequence ID" value="OCM70763.1"/>
    <property type="molecule type" value="Genomic_DNA"/>
</dbReference>
<feature type="transmembrane region" description="Helical" evidence="8">
    <location>
        <begin position="185"/>
        <end position="204"/>
    </location>
</feature>
<evidence type="ECO:0000256" key="4">
    <source>
        <dbReference type="ARBA" id="ARBA00022475"/>
    </source>
</evidence>
<dbReference type="EMBL" id="QHGZ01000184">
    <property type="protein sequence ID" value="RDY79808.1"/>
    <property type="molecule type" value="Genomic_DNA"/>
</dbReference>
<evidence type="ECO:0000313" key="18">
    <source>
        <dbReference type="Proteomes" id="UP000256718"/>
    </source>
</evidence>
<dbReference type="EMBL" id="JASOIH010000001">
    <property type="protein sequence ID" value="MDK6898925.1"/>
    <property type="molecule type" value="Genomic_DNA"/>
</dbReference>
<feature type="transmembrane region" description="Helical" evidence="8">
    <location>
        <begin position="136"/>
        <end position="158"/>
    </location>
</feature>
<dbReference type="Gene3D" id="1.10.3470.10">
    <property type="entry name" value="ABC transporter involved in vitamin B12 uptake, BtuC"/>
    <property type="match status" value="1"/>
</dbReference>
<evidence type="ECO:0000313" key="14">
    <source>
        <dbReference type="EMBL" id="VED65604.1"/>
    </source>
</evidence>
<reference evidence="12 18" key="3">
    <citation type="journal article" date="2018" name="Emerg. Microbes Infect.">
        <title>Phenotypic and molecular analysis of nontypeable Group B streptococci: identification of cps2a and hybrid cps2a/cps5 Group B streptococcal capsule gene clusters.</title>
        <authorList>
            <person name="Alhhazmi A."/>
            <person name="Tyrrell G.J."/>
        </authorList>
    </citation>
    <scope>NUCLEOTIDE SEQUENCE [LARGE SCALE GENOMIC DNA]</scope>
    <source>
        <strain evidence="12 18">PLGBS17</strain>
    </source>
</reference>
<dbReference type="GO" id="GO:0033214">
    <property type="term" value="P:siderophore-iron import into cell"/>
    <property type="evidence" value="ECO:0007669"/>
    <property type="project" value="TreeGrafter"/>
</dbReference>
<keyword evidence="7 8" id="KW-0472">Membrane</keyword>
<feature type="transmembrane region" description="Helical" evidence="8">
    <location>
        <begin position="49"/>
        <end position="69"/>
    </location>
</feature>
<evidence type="ECO:0000256" key="7">
    <source>
        <dbReference type="ARBA" id="ARBA00023136"/>
    </source>
</evidence>
<dbReference type="Proteomes" id="UP000093122">
    <property type="component" value="Unassembled WGS sequence"/>
</dbReference>
<dbReference type="Proteomes" id="UP000268870">
    <property type="component" value="Chromosome"/>
</dbReference>
<feature type="transmembrane region" description="Helical" evidence="8">
    <location>
        <begin position="75"/>
        <end position="98"/>
    </location>
</feature>
<reference evidence="10" key="6">
    <citation type="submission" date="2023-05" db="EMBL/GenBank/DDBJ databases">
        <title>Cataloging the Phylogenetic Diversity of Human Bladder Bacteria.</title>
        <authorList>
            <person name="Du J."/>
        </authorList>
    </citation>
    <scope>NUCLEOTIDE SEQUENCE</scope>
    <source>
        <strain evidence="10">UMB8703</strain>
    </source>
</reference>
<keyword evidence="4" id="KW-1003">Cell membrane</keyword>
<dbReference type="AlphaFoldDB" id="A0A075N0T7"/>
<reference evidence="13 17" key="4">
    <citation type="submission" date="2018-06" db="EMBL/GenBank/DDBJ databases">
        <authorList>
            <consortium name="Pathogen Informatics"/>
            <person name="Doyle S."/>
        </authorList>
    </citation>
    <scope>NUCLEOTIDE SEQUENCE [LARGE SCALE GENOMIC DNA]</scope>
    <source>
        <strain evidence="13 17">NCTC8185</strain>
    </source>
</reference>
<dbReference type="Pfam" id="PF01032">
    <property type="entry name" value="FecCD"/>
    <property type="match status" value="1"/>
</dbReference>
<dbReference type="GO" id="GO:0022857">
    <property type="term" value="F:transmembrane transporter activity"/>
    <property type="evidence" value="ECO:0007669"/>
    <property type="project" value="InterPro"/>
</dbReference>
<dbReference type="KEGG" id="sage:EN72_05635"/>
<dbReference type="OMA" id="RMFASFN"/>
<dbReference type="Proteomes" id="UP001230629">
    <property type="component" value="Unassembled WGS sequence"/>
</dbReference>
<dbReference type="SUPFAM" id="SSF81345">
    <property type="entry name" value="ABC transporter involved in vitamin B12 uptake, BtuC"/>
    <property type="match status" value="1"/>
</dbReference>
<name>A0A075N0T7_STRAG</name>
<evidence type="ECO:0000256" key="5">
    <source>
        <dbReference type="ARBA" id="ARBA00022692"/>
    </source>
</evidence>
<dbReference type="PANTHER" id="PTHR30472">
    <property type="entry name" value="FERRIC ENTEROBACTIN TRANSPORT SYSTEM PERMEASE PROTEIN"/>
    <property type="match status" value="1"/>
</dbReference>
<gene>
    <name evidence="13" type="primary">fecD</name>
    <name evidence="11" type="ORF">AX245_04285</name>
    <name evidence="12" type="ORF">C4618_08815</name>
    <name evidence="14" type="ORF">NCTC8184_01660</name>
    <name evidence="13" type="ORF">NCTC8185_02343</name>
    <name evidence="10" type="ORF">QP229_02820</name>
    <name evidence="9" type="ORF">WA45_01795</name>
</gene>
<evidence type="ECO:0000313" key="9">
    <source>
        <dbReference type="EMBL" id="KLJ30592.1"/>
    </source>
</evidence>
<dbReference type="EMBL" id="UHEQ01000004">
    <property type="protein sequence ID" value="SUN15020.1"/>
    <property type="molecule type" value="Genomic_DNA"/>
</dbReference>
<feature type="transmembrane region" description="Helical" evidence="8">
    <location>
        <begin position="297"/>
        <end position="318"/>
    </location>
</feature>
<comment type="subcellular location">
    <subcellularLocation>
        <location evidence="1">Cell membrane</location>
        <topology evidence="1">Multi-pass membrane protein</topology>
    </subcellularLocation>
</comment>
<evidence type="ECO:0000256" key="2">
    <source>
        <dbReference type="ARBA" id="ARBA00007935"/>
    </source>
</evidence>
<evidence type="ECO:0000256" key="8">
    <source>
        <dbReference type="SAM" id="Phobius"/>
    </source>
</evidence>
<feature type="transmembrane region" description="Helical" evidence="8">
    <location>
        <begin position="12"/>
        <end position="29"/>
    </location>
</feature>
<feature type="transmembrane region" description="Helical" evidence="8">
    <location>
        <begin position="110"/>
        <end position="130"/>
    </location>
</feature>
<dbReference type="CDD" id="cd06550">
    <property type="entry name" value="TM_ABC_iron-siderophores_like"/>
    <property type="match status" value="1"/>
</dbReference>
<dbReference type="GO" id="GO:0005886">
    <property type="term" value="C:plasma membrane"/>
    <property type="evidence" value="ECO:0007669"/>
    <property type="project" value="UniProtKB-SubCell"/>
</dbReference>
<accession>A0A075N0T7</accession>
<proteinExistence type="inferred from homology"/>
<evidence type="ECO:0000313" key="17">
    <source>
        <dbReference type="Proteomes" id="UP000254076"/>
    </source>
</evidence>
<dbReference type="EMBL" id="LR134265">
    <property type="protein sequence ID" value="VED65604.1"/>
    <property type="molecule type" value="Genomic_DNA"/>
</dbReference>
<organism evidence="13 17">
    <name type="scientific">Streptococcus agalactiae</name>
    <dbReference type="NCBI Taxonomy" id="1311"/>
    <lineage>
        <taxon>Bacteria</taxon>
        <taxon>Bacillati</taxon>
        <taxon>Bacillota</taxon>
        <taxon>Bacilli</taxon>
        <taxon>Lactobacillales</taxon>
        <taxon>Streptococcaceae</taxon>
        <taxon>Streptococcus</taxon>
    </lineage>
</organism>
<dbReference type="Proteomes" id="UP000254076">
    <property type="component" value="Unassembled WGS sequence"/>
</dbReference>
<evidence type="ECO:0000313" key="10">
    <source>
        <dbReference type="EMBL" id="MDK6898925.1"/>
    </source>
</evidence>